<dbReference type="Proteomes" id="UP000824120">
    <property type="component" value="Chromosome 3"/>
</dbReference>
<name>A0A9J5ZSP5_SOLCO</name>
<organism evidence="2 3">
    <name type="scientific">Solanum commersonii</name>
    <name type="common">Commerson's wild potato</name>
    <name type="synonym">Commerson's nightshade</name>
    <dbReference type="NCBI Taxonomy" id="4109"/>
    <lineage>
        <taxon>Eukaryota</taxon>
        <taxon>Viridiplantae</taxon>
        <taxon>Streptophyta</taxon>
        <taxon>Embryophyta</taxon>
        <taxon>Tracheophyta</taxon>
        <taxon>Spermatophyta</taxon>
        <taxon>Magnoliopsida</taxon>
        <taxon>eudicotyledons</taxon>
        <taxon>Gunneridae</taxon>
        <taxon>Pentapetalae</taxon>
        <taxon>asterids</taxon>
        <taxon>lamiids</taxon>
        <taxon>Solanales</taxon>
        <taxon>Solanaceae</taxon>
        <taxon>Solanoideae</taxon>
        <taxon>Solaneae</taxon>
        <taxon>Solanum</taxon>
    </lineage>
</organism>
<feature type="region of interest" description="Disordered" evidence="1">
    <location>
        <begin position="319"/>
        <end position="369"/>
    </location>
</feature>
<feature type="compositionally biased region" description="Acidic residues" evidence="1">
    <location>
        <begin position="356"/>
        <end position="369"/>
    </location>
</feature>
<gene>
    <name evidence="2" type="ORF">H5410_014855</name>
</gene>
<keyword evidence="3" id="KW-1185">Reference proteome</keyword>
<dbReference type="AlphaFoldDB" id="A0A9J5ZSP5"/>
<dbReference type="EMBL" id="JACXVP010000003">
    <property type="protein sequence ID" value="KAG5615031.1"/>
    <property type="molecule type" value="Genomic_DNA"/>
</dbReference>
<evidence type="ECO:0008006" key="4">
    <source>
        <dbReference type="Google" id="ProtNLM"/>
    </source>
</evidence>
<dbReference type="PANTHER" id="PTHR48258:SF6">
    <property type="entry name" value="LEUCINE-RICH REPEAT DOMAIN, L DOMAIN-CONTAINING PROTEIN"/>
    <property type="match status" value="1"/>
</dbReference>
<protein>
    <recommendedName>
        <fullName evidence="4">DUF4216 domain-containing protein</fullName>
    </recommendedName>
</protein>
<sequence length="369" mass="42875">TQEVVYDHLLIKGIMGSYMQWIYHGEQSQMSYNDEVIYNEDENEEHDSDDEIHTMLEEVSGKSFVNFSEETATDNNVCGNMSEKEAKRFDKLLEEAKCELYPELYNQWSNKSFDMLLELLKEALPTGETLPKEHKEELLNQVVVNIDEKHKEQFPLWFKRKLYTKEKSTSIKKLYPLAMGPDVRGRTHTGCIVNGVRYHIQRRDELRKSQNCGIVVASYHENELLKAKQVFYIDDPKLGESWQIVLKFQDRHLYDVPEKETLETESDELHITNDEVYQDMSLESNSIVCDTVDMLSQLHRDDVDSVILDANVIELEAQKEHEVHYNEENSDQEDETMIEYISDHEENGGNNGTNDNEADTTSDGDDIGL</sequence>
<evidence type="ECO:0000313" key="2">
    <source>
        <dbReference type="EMBL" id="KAG5615031.1"/>
    </source>
</evidence>
<accession>A0A9J5ZSP5</accession>
<reference evidence="2 3" key="1">
    <citation type="submission" date="2020-09" db="EMBL/GenBank/DDBJ databases">
        <title>De no assembly of potato wild relative species, Solanum commersonii.</title>
        <authorList>
            <person name="Cho K."/>
        </authorList>
    </citation>
    <scope>NUCLEOTIDE SEQUENCE [LARGE SCALE GENOMIC DNA]</scope>
    <source>
        <strain evidence="2">LZ3.2</strain>
        <tissue evidence="2">Leaf</tissue>
    </source>
</reference>
<feature type="non-terminal residue" evidence="2">
    <location>
        <position position="369"/>
    </location>
</feature>
<comment type="caution">
    <text evidence="2">The sequence shown here is derived from an EMBL/GenBank/DDBJ whole genome shotgun (WGS) entry which is preliminary data.</text>
</comment>
<dbReference type="OrthoDB" id="1305693at2759"/>
<feature type="compositionally biased region" description="Acidic residues" evidence="1">
    <location>
        <begin position="328"/>
        <end position="337"/>
    </location>
</feature>
<evidence type="ECO:0000256" key="1">
    <source>
        <dbReference type="SAM" id="MobiDB-lite"/>
    </source>
</evidence>
<proteinExistence type="predicted"/>
<dbReference type="PANTHER" id="PTHR48258">
    <property type="entry name" value="DUF4218 DOMAIN-CONTAINING PROTEIN-RELATED"/>
    <property type="match status" value="1"/>
</dbReference>
<evidence type="ECO:0000313" key="3">
    <source>
        <dbReference type="Proteomes" id="UP000824120"/>
    </source>
</evidence>